<evidence type="ECO:0000313" key="4">
    <source>
        <dbReference type="Proteomes" id="UP001152747"/>
    </source>
</evidence>
<dbReference type="Proteomes" id="UP001152747">
    <property type="component" value="Unassembled WGS sequence"/>
</dbReference>
<dbReference type="EMBL" id="CANHGI010000002">
    <property type="protein sequence ID" value="CAI5441516.1"/>
    <property type="molecule type" value="Genomic_DNA"/>
</dbReference>
<feature type="region of interest" description="Disordered" evidence="2">
    <location>
        <begin position="10"/>
        <end position="71"/>
    </location>
</feature>
<organism evidence="3 4">
    <name type="scientific">Caenorhabditis angaria</name>
    <dbReference type="NCBI Taxonomy" id="860376"/>
    <lineage>
        <taxon>Eukaryota</taxon>
        <taxon>Metazoa</taxon>
        <taxon>Ecdysozoa</taxon>
        <taxon>Nematoda</taxon>
        <taxon>Chromadorea</taxon>
        <taxon>Rhabditida</taxon>
        <taxon>Rhabditina</taxon>
        <taxon>Rhabditomorpha</taxon>
        <taxon>Rhabditoidea</taxon>
        <taxon>Rhabditidae</taxon>
        <taxon>Peloderinae</taxon>
        <taxon>Caenorhabditis</taxon>
    </lineage>
</organism>
<dbReference type="OrthoDB" id="10624447at2759"/>
<keyword evidence="4" id="KW-1185">Reference proteome</keyword>
<accession>A0A9P1IC95</accession>
<feature type="coiled-coil region" evidence="1">
    <location>
        <begin position="88"/>
        <end position="118"/>
    </location>
</feature>
<sequence>MSQVYIVELEERCSPAPSTSGSSSHSGAGSPMGSESSSASPTRRRVHKKRSSQPHFLGERRRIRKTPACRVKHAKKLASASKLRLWKNKIEKEHKKRLEQHVKNLERLERRREMLHSGQSEIAIICDTVTENARSLRASYERQQAVLYQTLIATAISSTNLQSNQSQTYYFY</sequence>
<feature type="compositionally biased region" description="Basic residues" evidence="2">
    <location>
        <begin position="42"/>
        <end position="52"/>
    </location>
</feature>
<name>A0A9P1IC95_9PELO</name>
<feature type="compositionally biased region" description="Basic residues" evidence="2">
    <location>
        <begin position="61"/>
        <end position="71"/>
    </location>
</feature>
<gene>
    <name evidence="3" type="ORF">CAMP_LOCUS4153</name>
</gene>
<feature type="compositionally biased region" description="Low complexity" evidence="2">
    <location>
        <begin position="14"/>
        <end position="41"/>
    </location>
</feature>
<reference evidence="3" key="1">
    <citation type="submission" date="2022-11" db="EMBL/GenBank/DDBJ databases">
        <authorList>
            <person name="Kikuchi T."/>
        </authorList>
    </citation>
    <scope>NUCLEOTIDE SEQUENCE</scope>
    <source>
        <strain evidence="3">PS1010</strain>
    </source>
</reference>
<protein>
    <submittedName>
        <fullName evidence="3">Uncharacterized protein</fullName>
    </submittedName>
</protein>
<dbReference type="AlphaFoldDB" id="A0A9P1IC95"/>
<evidence type="ECO:0000256" key="1">
    <source>
        <dbReference type="SAM" id="Coils"/>
    </source>
</evidence>
<comment type="caution">
    <text evidence="3">The sequence shown here is derived from an EMBL/GenBank/DDBJ whole genome shotgun (WGS) entry which is preliminary data.</text>
</comment>
<proteinExistence type="predicted"/>
<evidence type="ECO:0000256" key="2">
    <source>
        <dbReference type="SAM" id="MobiDB-lite"/>
    </source>
</evidence>
<keyword evidence="1" id="KW-0175">Coiled coil</keyword>
<evidence type="ECO:0000313" key="3">
    <source>
        <dbReference type="EMBL" id="CAI5441516.1"/>
    </source>
</evidence>